<dbReference type="SUPFAM" id="SSF81273">
    <property type="entry name" value="H-NS histone-like proteins"/>
    <property type="match status" value="1"/>
</dbReference>
<gene>
    <name evidence="3" type="ORF">SAMN06265784_12255</name>
</gene>
<name>A0A1X7M5M5_9BURK</name>
<dbReference type="RefSeq" id="WP_085489907.1">
    <property type="nucleotide sequence ID" value="NZ_FXAT01000022.1"/>
</dbReference>
<evidence type="ECO:0000256" key="1">
    <source>
        <dbReference type="SAM" id="MobiDB-lite"/>
    </source>
</evidence>
<protein>
    <submittedName>
        <fullName evidence="3">DNA-binding protein H-NS</fullName>
    </submittedName>
</protein>
<evidence type="ECO:0000313" key="3">
    <source>
        <dbReference type="EMBL" id="SMG61496.1"/>
    </source>
</evidence>
<dbReference type="AlphaFoldDB" id="A0A1X7M5M5"/>
<dbReference type="Proteomes" id="UP000193228">
    <property type="component" value="Unassembled WGS sequence"/>
</dbReference>
<feature type="region of interest" description="Disordered" evidence="1">
    <location>
        <begin position="76"/>
        <end position="110"/>
    </location>
</feature>
<accession>A0A1X7M5M5</accession>
<evidence type="ECO:0000259" key="2">
    <source>
        <dbReference type="Pfam" id="PF00816"/>
    </source>
</evidence>
<reference evidence="4" key="1">
    <citation type="submission" date="2017-04" db="EMBL/GenBank/DDBJ databases">
        <authorList>
            <person name="Varghese N."/>
            <person name="Submissions S."/>
        </authorList>
    </citation>
    <scope>NUCLEOTIDE SEQUENCE [LARGE SCALE GENOMIC DNA]</scope>
    <source>
        <strain evidence="4">LMG 29540</strain>
    </source>
</reference>
<dbReference type="InterPro" id="IPR037150">
    <property type="entry name" value="H-NS_C_dom_sf"/>
</dbReference>
<evidence type="ECO:0000313" key="4">
    <source>
        <dbReference type="Proteomes" id="UP000193228"/>
    </source>
</evidence>
<dbReference type="Pfam" id="PF00816">
    <property type="entry name" value="Histone_HNS"/>
    <property type="match status" value="1"/>
</dbReference>
<dbReference type="GO" id="GO:0003677">
    <property type="term" value="F:DNA binding"/>
    <property type="evidence" value="ECO:0007669"/>
    <property type="project" value="UniProtKB-KW"/>
</dbReference>
<keyword evidence="3" id="KW-0238">DNA-binding</keyword>
<dbReference type="EMBL" id="FXAT01000022">
    <property type="protein sequence ID" value="SMG61496.1"/>
    <property type="molecule type" value="Genomic_DNA"/>
</dbReference>
<proteinExistence type="predicted"/>
<dbReference type="Gene3D" id="4.10.430.10">
    <property type="entry name" value="Histone-like protein H-NS, C-terminal domain"/>
    <property type="match status" value="1"/>
</dbReference>
<feature type="domain" description="DNA-binding protein H-NS-like C-terminal" evidence="2">
    <location>
        <begin position="42"/>
        <end position="75"/>
    </location>
</feature>
<sequence length="110" mass="12351">MDERKRDSMIAYLRHRMEEFGIKPDDLAAALASESLPQKNGRYRNATGDSWDGNGEMPQWLKQAISAGQSIEHFELSEKPAPAPAPQPKKQVDWSNDPFAGSRLARPDSR</sequence>
<organism evidence="3 4">
    <name type="scientific">Paraburkholderia susongensis</name>
    <dbReference type="NCBI Taxonomy" id="1515439"/>
    <lineage>
        <taxon>Bacteria</taxon>
        <taxon>Pseudomonadati</taxon>
        <taxon>Pseudomonadota</taxon>
        <taxon>Betaproteobacteria</taxon>
        <taxon>Burkholderiales</taxon>
        <taxon>Burkholderiaceae</taxon>
        <taxon>Paraburkholderia</taxon>
    </lineage>
</organism>
<dbReference type="InterPro" id="IPR027444">
    <property type="entry name" value="H-NS_C_dom"/>
</dbReference>
<keyword evidence="4" id="KW-1185">Reference proteome</keyword>
<dbReference type="OrthoDB" id="8966769at2"/>